<feature type="domain" description="HIT-type" evidence="5">
    <location>
        <begin position="205"/>
        <end position="232"/>
    </location>
</feature>
<dbReference type="AlphaFoldDB" id="A0A061IVM0"/>
<name>A0A061IVM0_TRYRA</name>
<evidence type="ECO:0000313" key="7">
    <source>
        <dbReference type="Proteomes" id="UP000031737"/>
    </source>
</evidence>
<dbReference type="InterPro" id="IPR039723">
    <property type="entry name" value="Vps71/ZNHIT1"/>
</dbReference>
<dbReference type="GO" id="GO:0006338">
    <property type="term" value="P:chromatin remodeling"/>
    <property type="evidence" value="ECO:0007669"/>
    <property type="project" value="InterPro"/>
</dbReference>
<reference evidence="6 7" key="1">
    <citation type="submission" date="2013-07" db="EMBL/GenBank/DDBJ databases">
        <authorList>
            <person name="Stoco P.H."/>
            <person name="Wagner G."/>
            <person name="Gerber A."/>
            <person name="Zaha A."/>
            <person name="Thompson C."/>
            <person name="Bartholomeu D.C."/>
            <person name="Luckemeyer D.D."/>
            <person name="Bahia D."/>
            <person name="Loreto E."/>
            <person name="Prestes E.B."/>
            <person name="Lima F.M."/>
            <person name="Rodrigues-Luiz G."/>
            <person name="Vallejo G.A."/>
            <person name="Filho J.F."/>
            <person name="Monteiro K.M."/>
            <person name="Tyler K.M."/>
            <person name="de Almeida L.G."/>
            <person name="Ortiz M.F."/>
            <person name="Siervo M.A."/>
            <person name="de Moraes M.H."/>
            <person name="Cunha O.L."/>
            <person name="Mendonca-Neto R."/>
            <person name="Silva R."/>
            <person name="Teixeira S.M."/>
            <person name="Murta S.M."/>
            <person name="Sincero T.C."/>
            <person name="Mendes T.A."/>
            <person name="Urmenyi T.P."/>
            <person name="Silva V.G."/>
            <person name="da Rocha W.D."/>
            <person name="Andersson B."/>
            <person name="Romanha A.J."/>
            <person name="Steindel M."/>
            <person name="de Vasconcelos A.T."/>
            <person name="Grisard E.C."/>
        </authorList>
    </citation>
    <scope>NUCLEOTIDE SEQUENCE [LARGE SCALE GENOMIC DNA]</scope>
    <source>
        <strain evidence="6 7">SC58</strain>
    </source>
</reference>
<dbReference type="OrthoDB" id="74807at2759"/>
<keyword evidence="3" id="KW-0862">Zinc</keyword>
<comment type="caution">
    <text evidence="6">The sequence shown here is derived from an EMBL/GenBank/DDBJ whole genome shotgun (WGS) entry which is preliminary data.</text>
</comment>
<dbReference type="EMBL" id="AUPL01005124">
    <property type="protein sequence ID" value="ESL07193.1"/>
    <property type="molecule type" value="Genomic_DNA"/>
</dbReference>
<keyword evidence="7" id="KW-1185">Reference proteome</keyword>
<dbReference type="Proteomes" id="UP000031737">
    <property type="component" value="Unassembled WGS sequence"/>
</dbReference>
<sequence length="245" mass="27432">MAFARAQDVIARQLQEERLARLCDDNAFVNVEEVLKRQRRVGVPVSAADVERNFWESSGTASSAPPRIHLSRCLMEQHRAYLKALEGDRHNHKEDDASSSGFSSLSTSEADAVGTTTNRVKRAHDGERRPSERRKRARGETHDGGCHISGVPPDRVQTASDVGRECHNLSAWFRSRRSFPLEPTLPAPSYMEMAAPPPLYRGGYHLCSVCLLPANYKCVRCRRALFCSIGCHVTHDATRCMKFIV</sequence>
<feature type="compositionally biased region" description="Low complexity" evidence="4">
    <location>
        <begin position="98"/>
        <end position="108"/>
    </location>
</feature>
<accession>A0A061IVM0</accession>
<organism evidence="6 7">
    <name type="scientific">Trypanosoma rangeli SC58</name>
    <dbReference type="NCBI Taxonomy" id="429131"/>
    <lineage>
        <taxon>Eukaryota</taxon>
        <taxon>Discoba</taxon>
        <taxon>Euglenozoa</taxon>
        <taxon>Kinetoplastea</taxon>
        <taxon>Metakinetoplastina</taxon>
        <taxon>Trypanosomatida</taxon>
        <taxon>Trypanosomatidae</taxon>
        <taxon>Trypanosoma</taxon>
        <taxon>Herpetosoma</taxon>
    </lineage>
</organism>
<proteinExistence type="predicted"/>
<feature type="region of interest" description="Disordered" evidence="4">
    <location>
        <begin position="87"/>
        <end position="154"/>
    </location>
</feature>
<dbReference type="PANTHER" id="PTHR13093">
    <property type="entry name" value="ZINC FINGER HIT DOMAIN CONTAINING PROTEIN 1"/>
    <property type="match status" value="1"/>
</dbReference>
<evidence type="ECO:0000313" key="6">
    <source>
        <dbReference type="EMBL" id="ESL07193.1"/>
    </source>
</evidence>
<dbReference type="InterPro" id="IPR007529">
    <property type="entry name" value="Znf_HIT"/>
</dbReference>
<evidence type="ECO:0000256" key="4">
    <source>
        <dbReference type="SAM" id="MobiDB-lite"/>
    </source>
</evidence>
<dbReference type="Pfam" id="PF04438">
    <property type="entry name" value="zf-HIT"/>
    <property type="match status" value="1"/>
</dbReference>
<gene>
    <name evidence="6" type="ORF">TRSC58_05124</name>
</gene>
<evidence type="ECO:0000259" key="5">
    <source>
        <dbReference type="Pfam" id="PF04438"/>
    </source>
</evidence>
<feature type="compositionally biased region" description="Basic and acidic residues" evidence="4">
    <location>
        <begin position="87"/>
        <end position="96"/>
    </location>
</feature>
<dbReference type="GO" id="GO:0008270">
    <property type="term" value="F:zinc ion binding"/>
    <property type="evidence" value="ECO:0007669"/>
    <property type="project" value="UniProtKB-KW"/>
</dbReference>
<evidence type="ECO:0000256" key="2">
    <source>
        <dbReference type="ARBA" id="ARBA00022771"/>
    </source>
</evidence>
<evidence type="ECO:0000256" key="3">
    <source>
        <dbReference type="ARBA" id="ARBA00022833"/>
    </source>
</evidence>
<dbReference type="GO" id="GO:0005634">
    <property type="term" value="C:nucleus"/>
    <property type="evidence" value="ECO:0007669"/>
    <property type="project" value="UniProtKB-ARBA"/>
</dbReference>
<protein>
    <recommendedName>
        <fullName evidence="5">HIT-type domain-containing protein</fullName>
    </recommendedName>
</protein>
<keyword evidence="1" id="KW-0479">Metal-binding</keyword>
<keyword evidence="2" id="KW-0863">Zinc-finger</keyword>
<evidence type="ECO:0000256" key="1">
    <source>
        <dbReference type="ARBA" id="ARBA00022723"/>
    </source>
</evidence>
<dbReference type="CDD" id="cd21437">
    <property type="entry name" value="zf-HIT_ZNHIT1_like"/>
    <property type="match status" value="1"/>
</dbReference>
<dbReference type="VEuPathDB" id="TriTrypDB:TRSC58_05124"/>